<organism evidence="2 3">
    <name type="scientific">Parascedosporium putredinis</name>
    <dbReference type="NCBI Taxonomy" id="1442378"/>
    <lineage>
        <taxon>Eukaryota</taxon>
        <taxon>Fungi</taxon>
        <taxon>Dikarya</taxon>
        <taxon>Ascomycota</taxon>
        <taxon>Pezizomycotina</taxon>
        <taxon>Sordariomycetes</taxon>
        <taxon>Hypocreomycetidae</taxon>
        <taxon>Microascales</taxon>
        <taxon>Microascaceae</taxon>
        <taxon>Parascedosporium</taxon>
    </lineage>
</organism>
<gene>
    <name evidence="2" type="ORF">PPNO1_LOCUS641</name>
</gene>
<keyword evidence="3" id="KW-1185">Reference proteome</keyword>
<feature type="region of interest" description="Disordered" evidence="1">
    <location>
        <begin position="366"/>
        <end position="485"/>
    </location>
</feature>
<dbReference type="EMBL" id="CALLCH030000001">
    <property type="protein sequence ID" value="CAI4210843.1"/>
    <property type="molecule type" value="Genomic_DNA"/>
</dbReference>
<proteinExistence type="predicted"/>
<evidence type="ECO:0008006" key="4">
    <source>
        <dbReference type="Google" id="ProtNLM"/>
    </source>
</evidence>
<evidence type="ECO:0000256" key="1">
    <source>
        <dbReference type="SAM" id="MobiDB-lite"/>
    </source>
</evidence>
<name>A0A9P1GV41_9PEZI</name>
<feature type="compositionally biased region" description="Polar residues" evidence="1">
    <location>
        <begin position="476"/>
        <end position="485"/>
    </location>
</feature>
<protein>
    <recommendedName>
        <fullName evidence="4">Myb-like domain-containing protein</fullName>
    </recommendedName>
</protein>
<dbReference type="OrthoDB" id="5398572at2759"/>
<reference evidence="2" key="1">
    <citation type="submission" date="2022-11" db="EMBL/GenBank/DDBJ databases">
        <authorList>
            <person name="Scott C."/>
            <person name="Bruce N."/>
        </authorList>
    </citation>
    <scope>NUCLEOTIDE SEQUENCE</scope>
</reference>
<sequence>MWTQAKIPLGAMRVLSSDEVNVRKYKLPLQAKCRRPQQDGDVGSNQQAPRRGAKAPSEQRSIASVPSDPENDSEDAEESDDEGEGVITRVTPDVAQGLTTALNVNVMLALQQSLLTSVKMLRDHLRAEEPHDATWQIVLDSYRLALAHWKPHYTPGDSVFLDKTAISQSLTASGYHGDLLNVVSAANLVLLMDSLLMVGEEKDPTEILGLLRALDHDFPWCVMSPDSAHMESYQAYGTFDRALDILFLGSEDGTARQLDMSALPGVEFQPIYDIQLAADPTMDTEEDQRSARRSIVERLEAIGAHIEDGEVDIDAIQAKFPIEPFFDRLSEWSDNLYISVMETIEKIPARAAPVEDVITSAIEQQLQRETEDHPGPATGARASRGQAGPARARGTVVAEPDTARHSRKRPRTRPEPEIEEEQAYATGDAPSNQVLGEDDATEPEERTFKSPKRRKPRAVPPQSSGAHAGPVDAFNAPSQNPPTSISELLPDRSRSDTRAVIELIAQHGSFWAKMEQKSVSNKLFSTPRTQQQIRDKARNIKVDLLRHDNVLPARFDNVLLGAKDRLALRKAGKTQTAPRRM</sequence>
<feature type="compositionally biased region" description="Acidic residues" evidence="1">
    <location>
        <begin position="69"/>
        <end position="84"/>
    </location>
</feature>
<dbReference type="Proteomes" id="UP000838763">
    <property type="component" value="Unassembled WGS sequence"/>
</dbReference>
<comment type="caution">
    <text evidence="2">The sequence shown here is derived from an EMBL/GenBank/DDBJ whole genome shotgun (WGS) entry which is preliminary data.</text>
</comment>
<evidence type="ECO:0000313" key="3">
    <source>
        <dbReference type="Proteomes" id="UP000838763"/>
    </source>
</evidence>
<feature type="region of interest" description="Disordered" evidence="1">
    <location>
        <begin position="28"/>
        <end position="85"/>
    </location>
</feature>
<dbReference type="AlphaFoldDB" id="A0A9P1GV41"/>
<evidence type="ECO:0000313" key="2">
    <source>
        <dbReference type="EMBL" id="CAI4210843.1"/>
    </source>
</evidence>
<accession>A0A9P1GV41</accession>